<feature type="transmembrane region" description="Helical" evidence="5">
    <location>
        <begin position="259"/>
        <end position="280"/>
    </location>
</feature>
<feature type="transmembrane region" description="Helical" evidence="5">
    <location>
        <begin position="50"/>
        <end position="71"/>
    </location>
</feature>
<keyword evidence="4 5" id="KW-0472">Membrane</keyword>
<feature type="transmembrane region" description="Helical" evidence="5">
    <location>
        <begin position="224"/>
        <end position="247"/>
    </location>
</feature>
<feature type="transmembrane region" description="Helical" evidence="5">
    <location>
        <begin position="172"/>
        <end position="191"/>
    </location>
</feature>
<gene>
    <name evidence="7" type="ORF">FB470_007025</name>
</gene>
<feature type="transmembrane region" description="Helical" evidence="5">
    <location>
        <begin position="381"/>
        <end position="401"/>
    </location>
</feature>
<dbReference type="RefSeq" id="WP_306998718.1">
    <property type="nucleotide sequence ID" value="NZ_JAUSUT010000001.1"/>
</dbReference>
<dbReference type="PROSITE" id="PS50850">
    <property type="entry name" value="MFS"/>
    <property type="match status" value="1"/>
</dbReference>
<dbReference type="EMBL" id="JAUSUT010000001">
    <property type="protein sequence ID" value="MDQ0383031.1"/>
    <property type="molecule type" value="Genomic_DNA"/>
</dbReference>
<evidence type="ECO:0000313" key="8">
    <source>
        <dbReference type="Proteomes" id="UP001229651"/>
    </source>
</evidence>
<dbReference type="InterPro" id="IPR036259">
    <property type="entry name" value="MFS_trans_sf"/>
</dbReference>
<dbReference type="Pfam" id="PF07690">
    <property type="entry name" value="MFS_1"/>
    <property type="match status" value="1"/>
</dbReference>
<dbReference type="Proteomes" id="UP001229651">
    <property type="component" value="Unassembled WGS sequence"/>
</dbReference>
<sequence length="422" mass="43861">MSTTPAHVAVSKYRWIVLFACWASFTLTSIDRSTWGPASVFVGEGLGVPLASLGAFATAYYIGYVISNAVGGVLSDAIGSRRTLTASLFGAGVLMVVFGSTSSAAVGIAVQALVGLFAGADYAAGIRLITSWFRPNELGLVMGVFLTATSIGLGIANAVVPSLIAWHSWETSYHLFGAISIGFSVVLFFVLKPGPLGAPPVVRNSSTRRRFLPDFSLILRNRNLLVVSVAGFGGFWGVYGFVTWANALMIKGHHIPSKTAGLVIVIFSIMAAVSKPLLGFIADKFFPRRRKLLIIVLLGVYGLGLVAFGSLGTTASFFWVGALLGLVAYAATTLMVALVPTLVPATVTGTAAGATNAFWQLGSTIVPVVVGAVFAGTGSFLAAFSTLAAGPLVGMLLMFGISEPRRGTPSTPRAAALVDGKQ</sequence>
<evidence type="ECO:0000259" key="6">
    <source>
        <dbReference type="PROSITE" id="PS50850"/>
    </source>
</evidence>
<evidence type="ECO:0000313" key="7">
    <source>
        <dbReference type="EMBL" id="MDQ0383031.1"/>
    </source>
</evidence>
<dbReference type="SUPFAM" id="SSF103473">
    <property type="entry name" value="MFS general substrate transporter"/>
    <property type="match status" value="1"/>
</dbReference>
<evidence type="ECO:0000256" key="5">
    <source>
        <dbReference type="SAM" id="Phobius"/>
    </source>
</evidence>
<reference evidence="7 8" key="1">
    <citation type="submission" date="2023-07" db="EMBL/GenBank/DDBJ databases">
        <title>Sequencing the genomes of 1000 actinobacteria strains.</title>
        <authorList>
            <person name="Klenk H.-P."/>
        </authorList>
    </citation>
    <scope>NUCLEOTIDE SEQUENCE [LARGE SCALE GENOMIC DNA]</scope>
    <source>
        <strain evidence="7 8">DSM 45805</strain>
    </source>
</reference>
<accession>A0ABU0F7E2</accession>
<dbReference type="InterPro" id="IPR051337">
    <property type="entry name" value="OPA_Antiporter"/>
</dbReference>
<feature type="transmembrane region" description="Helical" evidence="5">
    <location>
        <begin position="138"/>
        <end position="160"/>
    </location>
</feature>
<evidence type="ECO:0000256" key="4">
    <source>
        <dbReference type="ARBA" id="ARBA00023136"/>
    </source>
</evidence>
<feature type="domain" description="Major facilitator superfamily (MFS) profile" evidence="6">
    <location>
        <begin position="17"/>
        <end position="406"/>
    </location>
</feature>
<evidence type="ECO:0000256" key="3">
    <source>
        <dbReference type="ARBA" id="ARBA00022989"/>
    </source>
</evidence>
<name>A0ABU0F7E2_9PSEU</name>
<dbReference type="Gene3D" id="1.20.1250.20">
    <property type="entry name" value="MFS general substrate transporter like domains"/>
    <property type="match status" value="2"/>
</dbReference>
<dbReference type="PANTHER" id="PTHR43826:SF3">
    <property type="entry name" value="GLUCOSE-6-PHOSPHATE EXCHANGER SLC37A4"/>
    <property type="match status" value="1"/>
</dbReference>
<comment type="caution">
    <text evidence="7">The sequence shown here is derived from an EMBL/GenBank/DDBJ whole genome shotgun (WGS) entry which is preliminary data.</text>
</comment>
<evidence type="ECO:0000256" key="2">
    <source>
        <dbReference type="ARBA" id="ARBA00022692"/>
    </source>
</evidence>
<feature type="transmembrane region" description="Helical" evidence="5">
    <location>
        <begin position="292"/>
        <end position="311"/>
    </location>
</feature>
<feature type="transmembrane region" description="Helical" evidence="5">
    <location>
        <begin position="12"/>
        <end position="30"/>
    </location>
</feature>
<keyword evidence="8" id="KW-1185">Reference proteome</keyword>
<feature type="transmembrane region" description="Helical" evidence="5">
    <location>
        <begin position="317"/>
        <end position="345"/>
    </location>
</feature>
<dbReference type="InterPro" id="IPR020846">
    <property type="entry name" value="MFS_dom"/>
</dbReference>
<dbReference type="InterPro" id="IPR011701">
    <property type="entry name" value="MFS"/>
</dbReference>
<keyword evidence="2 5" id="KW-0812">Transmembrane</keyword>
<proteinExistence type="predicted"/>
<evidence type="ECO:0000256" key="1">
    <source>
        <dbReference type="ARBA" id="ARBA00004651"/>
    </source>
</evidence>
<protein>
    <submittedName>
        <fullName evidence="7">Sugar phosphate permease</fullName>
    </submittedName>
</protein>
<dbReference type="PANTHER" id="PTHR43826">
    <property type="entry name" value="GLUCOSE-6-PHOSPHATE EXCHANGER SLC37A4"/>
    <property type="match status" value="1"/>
</dbReference>
<comment type="subcellular location">
    <subcellularLocation>
        <location evidence="1">Cell membrane</location>
        <topology evidence="1">Multi-pass membrane protein</topology>
    </subcellularLocation>
</comment>
<feature type="transmembrane region" description="Helical" evidence="5">
    <location>
        <begin position="83"/>
        <end position="100"/>
    </location>
</feature>
<feature type="transmembrane region" description="Helical" evidence="5">
    <location>
        <begin position="357"/>
        <end position="375"/>
    </location>
</feature>
<organism evidence="7 8">
    <name type="scientific">Amycolatopsis thermophila</name>
    <dbReference type="NCBI Taxonomy" id="206084"/>
    <lineage>
        <taxon>Bacteria</taxon>
        <taxon>Bacillati</taxon>
        <taxon>Actinomycetota</taxon>
        <taxon>Actinomycetes</taxon>
        <taxon>Pseudonocardiales</taxon>
        <taxon>Pseudonocardiaceae</taxon>
        <taxon>Amycolatopsis</taxon>
    </lineage>
</organism>
<keyword evidence="3 5" id="KW-1133">Transmembrane helix</keyword>